<dbReference type="OrthoDB" id="5975154at2759"/>
<keyword evidence="5" id="KW-0770">Synapse</keyword>
<keyword evidence="6 14" id="KW-0406">Ion transport</keyword>
<dbReference type="PRINTS" id="PR00254">
    <property type="entry name" value="NICOTINICR"/>
</dbReference>
<evidence type="ECO:0000313" key="17">
    <source>
        <dbReference type="EMBL" id="CAD5124967.1"/>
    </source>
</evidence>
<dbReference type="FunFam" id="2.70.170.10:FF:000103">
    <property type="entry name" value="Predicted protein"/>
    <property type="match status" value="1"/>
</dbReference>
<keyword evidence="18" id="KW-1185">Reference proteome</keyword>
<comment type="subcellular location">
    <subcellularLocation>
        <location evidence="13">Synaptic cell membrane</location>
        <topology evidence="13">Multi-pass membrane protein</topology>
    </subcellularLocation>
</comment>
<evidence type="ECO:0000256" key="3">
    <source>
        <dbReference type="ARBA" id="ARBA00022692"/>
    </source>
</evidence>
<reference evidence="17 18" key="1">
    <citation type="submission" date="2020-08" db="EMBL/GenBank/DDBJ databases">
        <authorList>
            <person name="Hejnol A."/>
        </authorList>
    </citation>
    <scope>NUCLEOTIDE SEQUENCE [LARGE SCALE GENOMIC DNA]</scope>
</reference>
<dbReference type="InterPro" id="IPR018000">
    <property type="entry name" value="Neurotransmitter_ion_chnl_CS"/>
</dbReference>
<evidence type="ECO:0000256" key="11">
    <source>
        <dbReference type="ARBA" id="ARBA00023286"/>
    </source>
</evidence>
<dbReference type="InterPro" id="IPR002394">
    <property type="entry name" value="Nicotinic_acetylcholine_rcpt"/>
</dbReference>
<evidence type="ECO:0000256" key="6">
    <source>
        <dbReference type="ARBA" id="ARBA00023065"/>
    </source>
</evidence>
<evidence type="ECO:0000256" key="14">
    <source>
        <dbReference type="RuleBase" id="RU000687"/>
    </source>
</evidence>
<comment type="caution">
    <text evidence="17">The sequence shown here is derived from an EMBL/GenBank/DDBJ whole genome shotgun (WGS) entry which is preliminary data.</text>
</comment>
<keyword evidence="14" id="KW-0732">Signal</keyword>
<comment type="similarity">
    <text evidence="14">Belongs to the ligand-gated ion channel (TC 1.A.9) family.</text>
</comment>
<feature type="chain" id="PRO_5029950901" evidence="14">
    <location>
        <begin position="21"/>
        <end position="456"/>
    </location>
</feature>
<keyword evidence="2" id="KW-1003">Cell membrane</keyword>
<dbReference type="GO" id="GO:0004888">
    <property type="term" value="F:transmembrane signaling receptor activity"/>
    <property type="evidence" value="ECO:0007669"/>
    <property type="project" value="InterPro"/>
</dbReference>
<dbReference type="CDD" id="cd18997">
    <property type="entry name" value="LGIC_ECD_nAChR"/>
    <property type="match status" value="1"/>
</dbReference>
<feature type="transmembrane region" description="Helical" evidence="14">
    <location>
        <begin position="235"/>
        <end position="259"/>
    </location>
</feature>
<evidence type="ECO:0000256" key="10">
    <source>
        <dbReference type="ARBA" id="ARBA00023180"/>
    </source>
</evidence>
<evidence type="ECO:0000256" key="1">
    <source>
        <dbReference type="ARBA" id="ARBA00022448"/>
    </source>
</evidence>
<evidence type="ECO:0000256" key="8">
    <source>
        <dbReference type="ARBA" id="ARBA00023157"/>
    </source>
</evidence>
<dbReference type="PRINTS" id="PR00252">
    <property type="entry name" value="NRIONCHANNEL"/>
</dbReference>
<dbReference type="PROSITE" id="PS00236">
    <property type="entry name" value="NEUROTR_ION_CHANNEL"/>
    <property type="match status" value="1"/>
</dbReference>
<evidence type="ECO:0000256" key="4">
    <source>
        <dbReference type="ARBA" id="ARBA00022989"/>
    </source>
</evidence>
<gene>
    <name evidence="17" type="ORF">DGYR_LOCUS12433</name>
</gene>
<dbReference type="InterPro" id="IPR036734">
    <property type="entry name" value="Neur_chan_lig-bd_sf"/>
</dbReference>
<proteinExistence type="inferred from homology"/>
<feature type="transmembrane region" description="Helical" evidence="14">
    <location>
        <begin position="423"/>
        <end position="441"/>
    </location>
</feature>
<keyword evidence="10" id="KW-0325">Glycoprotein</keyword>
<protein>
    <submittedName>
        <fullName evidence="17">DgyrCDS13210</fullName>
    </submittedName>
</protein>
<dbReference type="AlphaFoldDB" id="A0A7I8WA20"/>
<dbReference type="Pfam" id="PF02932">
    <property type="entry name" value="Neur_chan_memb"/>
    <property type="match status" value="1"/>
</dbReference>
<dbReference type="NCBIfam" id="TIGR00860">
    <property type="entry name" value="LIC"/>
    <property type="match status" value="1"/>
</dbReference>
<evidence type="ECO:0000256" key="13">
    <source>
        <dbReference type="ARBA" id="ARBA00034099"/>
    </source>
</evidence>
<evidence type="ECO:0000259" key="15">
    <source>
        <dbReference type="Pfam" id="PF02931"/>
    </source>
</evidence>
<sequence>MERFITLRLFIIVMFATVTSYRPKSYEYKIKQRILKNYDKTTRPVKNDNSTIEVSVAISLYHILDTDEKQQTFTSLLSIRQRWYDELLVWDSSKFGNVQSIHVPSDAIWTPDLVISNFAGDKFNDYVITNAIVYNNGLVLWLFPALVKTYCTLNVKFFPFDTQKCDIVFISWTYHGFQLDLIYNSTFKNTVYYVPDNQEWRVEGITASRNEKKYTCCEEPYPDVTFTIHMRRGSLFYVVNLIAPCFLIFLISFLGFFLPVESGEKVNLETTILLALCVFLLMVGESMPPTPDALPVLGMFFCSTMLMVTIALVMAVIVTNLYAKKDSKREPPKFIYKIALRFYSNNKDGLGSSSRNRLANNLQHNHSGEVLSITDSEMSNQVDNDCYICGHRSSDHPDSVKIEHSSIIIERKWKLVTKFVDRLFFWLFFGLSCLTQTYLFSQMVPAKTEIPVNEFT</sequence>
<keyword evidence="3 14" id="KW-0812">Transmembrane</keyword>
<dbReference type="PANTHER" id="PTHR18945">
    <property type="entry name" value="NEUROTRANSMITTER GATED ION CHANNEL"/>
    <property type="match status" value="1"/>
</dbReference>
<dbReference type="SUPFAM" id="SSF63712">
    <property type="entry name" value="Nicotinic receptor ligand binding domain-like"/>
    <property type="match status" value="1"/>
</dbReference>
<dbReference type="InterPro" id="IPR006029">
    <property type="entry name" value="Neurotrans-gated_channel_TM"/>
</dbReference>
<dbReference type="InterPro" id="IPR006201">
    <property type="entry name" value="Neur_channel"/>
</dbReference>
<keyword evidence="1 14" id="KW-0813">Transport</keyword>
<evidence type="ECO:0000256" key="12">
    <source>
        <dbReference type="ARBA" id="ARBA00023303"/>
    </source>
</evidence>
<keyword evidence="9" id="KW-0675">Receptor</keyword>
<feature type="domain" description="Neurotransmitter-gated ion-channel ligand-binding" evidence="15">
    <location>
        <begin position="28"/>
        <end position="232"/>
    </location>
</feature>
<keyword evidence="12 14" id="KW-0407">Ion channel</keyword>
<dbReference type="Gene3D" id="1.20.58.390">
    <property type="entry name" value="Neurotransmitter-gated ion-channel transmembrane domain"/>
    <property type="match status" value="1"/>
</dbReference>
<dbReference type="Gene3D" id="2.70.170.10">
    <property type="entry name" value="Neurotransmitter-gated ion-channel ligand-binding domain"/>
    <property type="match status" value="1"/>
</dbReference>
<dbReference type="FunFam" id="1.20.58.390:FF:000043">
    <property type="entry name" value="AcetylCholine Receptor"/>
    <property type="match status" value="1"/>
</dbReference>
<evidence type="ECO:0000256" key="7">
    <source>
        <dbReference type="ARBA" id="ARBA00023136"/>
    </source>
</evidence>
<dbReference type="CDD" id="cd19051">
    <property type="entry name" value="LGIC_TM_cation"/>
    <property type="match status" value="1"/>
</dbReference>
<dbReference type="Proteomes" id="UP000549394">
    <property type="component" value="Unassembled WGS sequence"/>
</dbReference>
<name>A0A7I8WA20_9ANNE</name>
<feature type="domain" description="Neurotransmitter-gated ion-channel transmembrane" evidence="16">
    <location>
        <begin position="241"/>
        <end position="435"/>
    </location>
</feature>
<accession>A0A7I8WA20</accession>
<feature type="signal peptide" evidence="14">
    <location>
        <begin position="1"/>
        <end position="20"/>
    </location>
</feature>
<dbReference type="InterPro" id="IPR038050">
    <property type="entry name" value="Neuro_actylchol_rec"/>
</dbReference>
<dbReference type="GO" id="GO:0045211">
    <property type="term" value="C:postsynaptic membrane"/>
    <property type="evidence" value="ECO:0007669"/>
    <property type="project" value="InterPro"/>
</dbReference>
<dbReference type="SUPFAM" id="SSF90112">
    <property type="entry name" value="Neurotransmitter-gated ion-channel transmembrane pore"/>
    <property type="match status" value="1"/>
</dbReference>
<keyword evidence="4 14" id="KW-1133">Transmembrane helix</keyword>
<evidence type="ECO:0000313" key="18">
    <source>
        <dbReference type="Proteomes" id="UP000549394"/>
    </source>
</evidence>
<dbReference type="Pfam" id="PF02931">
    <property type="entry name" value="Neur_chan_LBD"/>
    <property type="match status" value="1"/>
</dbReference>
<keyword evidence="8" id="KW-1015">Disulfide bond</keyword>
<evidence type="ECO:0000256" key="2">
    <source>
        <dbReference type="ARBA" id="ARBA00022475"/>
    </source>
</evidence>
<dbReference type="InterPro" id="IPR036719">
    <property type="entry name" value="Neuro-gated_channel_TM_sf"/>
</dbReference>
<evidence type="ECO:0000256" key="5">
    <source>
        <dbReference type="ARBA" id="ARBA00023018"/>
    </source>
</evidence>
<keyword evidence="11" id="KW-1071">Ligand-gated ion channel</keyword>
<dbReference type="EMBL" id="CAJFCJ010000024">
    <property type="protein sequence ID" value="CAD5124967.1"/>
    <property type="molecule type" value="Genomic_DNA"/>
</dbReference>
<evidence type="ECO:0000256" key="9">
    <source>
        <dbReference type="ARBA" id="ARBA00023170"/>
    </source>
</evidence>
<evidence type="ECO:0000259" key="16">
    <source>
        <dbReference type="Pfam" id="PF02932"/>
    </source>
</evidence>
<comment type="caution">
    <text evidence="14">Lacks conserved residue(s) required for the propagation of feature annotation.</text>
</comment>
<keyword evidence="7 14" id="KW-0472">Membrane</keyword>
<dbReference type="InterPro" id="IPR006202">
    <property type="entry name" value="Neur_chan_lig-bd"/>
</dbReference>
<dbReference type="GO" id="GO:0022848">
    <property type="term" value="F:acetylcholine-gated monoatomic cation-selective channel activity"/>
    <property type="evidence" value="ECO:0007669"/>
    <property type="project" value="InterPro"/>
</dbReference>
<organism evidence="17 18">
    <name type="scientific">Dimorphilus gyrociliatus</name>
    <dbReference type="NCBI Taxonomy" id="2664684"/>
    <lineage>
        <taxon>Eukaryota</taxon>
        <taxon>Metazoa</taxon>
        <taxon>Spiralia</taxon>
        <taxon>Lophotrochozoa</taxon>
        <taxon>Annelida</taxon>
        <taxon>Polychaeta</taxon>
        <taxon>Polychaeta incertae sedis</taxon>
        <taxon>Dinophilidae</taxon>
        <taxon>Dimorphilus</taxon>
    </lineage>
</organism>
<feature type="transmembrane region" description="Helical" evidence="14">
    <location>
        <begin position="296"/>
        <end position="323"/>
    </location>
</feature>